<name>A0ABU5LE07_9GAMM</name>
<accession>A0ABU5LE07</accession>
<evidence type="ECO:0000256" key="1">
    <source>
        <dbReference type="SAM" id="SignalP"/>
    </source>
</evidence>
<proteinExistence type="predicted"/>
<organism evidence="2 3">
    <name type="scientific">Pantoea eucrina</name>
    <dbReference type="NCBI Taxonomy" id="472693"/>
    <lineage>
        <taxon>Bacteria</taxon>
        <taxon>Pseudomonadati</taxon>
        <taxon>Pseudomonadota</taxon>
        <taxon>Gammaproteobacteria</taxon>
        <taxon>Enterobacterales</taxon>
        <taxon>Erwiniaceae</taxon>
        <taxon>Pantoea</taxon>
    </lineage>
</organism>
<sequence>MKTLSLICALLLPAANVALAAGTACPPQSAAIASSNNWIILGGDAKGAVRQVVAGEFGKDVDSQKRVLGQFDRCGRLLVADITYDKNEGSVILSMEQHIARVQRGWVAEYAWLVKVLKDGQAQVIDNRQGTISWRIGPQGNILSASDTFTSMGKAGATETTFHYDRHFQLEKSVARGSDETSNGVSSWRWNQQGQVTTASTTRGKDTYTYDAQWREKRLDGTSTTPVSTLRSVDECQLWDDVGNCTLSYLHETETFAKGTLERHLTTAYKYQYWDRSADGDN</sequence>
<keyword evidence="1" id="KW-0732">Signal</keyword>
<reference evidence="3" key="1">
    <citation type="submission" date="2023-07" db="EMBL/GenBank/DDBJ databases">
        <title>Structural and functional analysis of rice phyllospheric bacteria for their antimicrobial properties and defense elicitation against blast disease.</title>
        <authorList>
            <person name="Sahu K.P."/>
            <person name="Asharani P."/>
            <person name="Kumar M."/>
            <person name="Reddy B."/>
            <person name="Kumar A."/>
        </authorList>
    </citation>
    <scope>NUCLEOTIDE SEQUENCE [LARGE SCALE GENOMIC DNA]</scope>
    <source>
        <strain evidence="3">OsEp_Plm_30P10</strain>
    </source>
</reference>
<evidence type="ECO:0000313" key="2">
    <source>
        <dbReference type="EMBL" id="MDZ7278162.1"/>
    </source>
</evidence>
<dbReference type="RefSeq" id="WP_322542173.1">
    <property type="nucleotide sequence ID" value="NZ_JAOBTT010000001.1"/>
</dbReference>
<dbReference type="Proteomes" id="UP001288620">
    <property type="component" value="Unassembled WGS sequence"/>
</dbReference>
<dbReference type="PROSITE" id="PS51257">
    <property type="entry name" value="PROKAR_LIPOPROTEIN"/>
    <property type="match status" value="1"/>
</dbReference>
<protein>
    <recommendedName>
        <fullName evidence="4">YD repeat-containing protein</fullName>
    </recommendedName>
</protein>
<evidence type="ECO:0000313" key="3">
    <source>
        <dbReference type="Proteomes" id="UP001288620"/>
    </source>
</evidence>
<keyword evidence="3" id="KW-1185">Reference proteome</keyword>
<gene>
    <name evidence="2" type="ORF">N4G40_07720</name>
</gene>
<feature type="chain" id="PRO_5045804811" description="YD repeat-containing protein" evidence="1">
    <location>
        <begin position="21"/>
        <end position="282"/>
    </location>
</feature>
<feature type="signal peptide" evidence="1">
    <location>
        <begin position="1"/>
        <end position="20"/>
    </location>
</feature>
<comment type="caution">
    <text evidence="2">The sequence shown here is derived from an EMBL/GenBank/DDBJ whole genome shotgun (WGS) entry which is preliminary data.</text>
</comment>
<dbReference type="EMBL" id="JAOBTT010000001">
    <property type="protein sequence ID" value="MDZ7278162.1"/>
    <property type="molecule type" value="Genomic_DNA"/>
</dbReference>
<evidence type="ECO:0008006" key="4">
    <source>
        <dbReference type="Google" id="ProtNLM"/>
    </source>
</evidence>